<keyword evidence="1" id="KW-0496">Mitochondrion</keyword>
<dbReference type="AlphaFoldDB" id="A0A3Q8BMR5"/>
<gene>
    <name evidence="1" type="primary">orf561</name>
</gene>
<organism evidence="1">
    <name type="scientific">Paraurostyla sp</name>
    <dbReference type="NCBI Taxonomy" id="6014"/>
    <lineage>
        <taxon>Eukaryota</taxon>
        <taxon>Sar</taxon>
        <taxon>Alveolata</taxon>
        <taxon>Ciliophora</taxon>
        <taxon>Intramacronucleata</taxon>
        <taxon>Spirotrichea</taxon>
        <taxon>Stichotrichia</taxon>
        <taxon>Stichotrichida</taxon>
        <taxon>Amphisiellidae</taxon>
        <taxon>Paraurostyla</taxon>
    </lineage>
</organism>
<geneLocation type="mitochondrion" evidence="1"/>
<accession>A0A3Q8BMR5</accession>
<reference evidence="1" key="1">
    <citation type="submission" date="2016-07" db="EMBL/GenBank/DDBJ databases">
        <title>Mitochondrial genome evolution in stichotrich ciliates.</title>
        <authorList>
            <person name="Chen X."/>
            <person name="Landweber L."/>
        </authorList>
    </citation>
    <scope>NUCLEOTIDE SEQUENCE</scope>
</reference>
<evidence type="ECO:0000313" key="1">
    <source>
        <dbReference type="EMBL" id="ASY95709.1"/>
    </source>
</evidence>
<name>A0A3Q8BMR5_9STIC</name>
<sequence length="220" mass="27171">MVRRWSHINNINTNKTKSFFLIKRFKYRHLKRKTMIKRFHKKYSKTRRKSFNKLKHSTNFFLLHNIFRFWSIDYFFNKHTIKLTYFNNISINNFLFLNANFIINKNINIYFTWNFFFLNFSKKILLFFSKLSNKNILTIHMPYNGAIKSKAWCIDNKQIQTSDLAFPSYNEYDDVLYPFNPNFDVSLFNINKIFNFFNFKLFLNFKKIYKILILIFFMNI</sequence>
<dbReference type="EMBL" id="KX524143">
    <property type="protein sequence ID" value="ASY95709.1"/>
    <property type="molecule type" value="Genomic_DNA"/>
</dbReference>
<proteinExistence type="predicted"/>
<protein>
    <submittedName>
        <fullName evidence="1">Uncharacterized protein</fullName>
    </submittedName>
</protein>